<keyword evidence="3" id="KW-1185">Reference proteome</keyword>
<evidence type="ECO:0000256" key="1">
    <source>
        <dbReference type="SAM" id="SignalP"/>
    </source>
</evidence>
<gene>
    <name evidence="2" type="ORF">FDY93_02590</name>
</gene>
<dbReference type="EMBL" id="VANI01000004">
    <property type="protein sequence ID" value="TLM79019.1"/>
    <property type="molecule type" value="Genomic_DNA"/>
</dbReference>
<dbReference type="Proteomes" id="UP000306791">
    <property type="component" value="Unassembled WGS sequence"/>
</dbReference>
<organism evidence="2 3">
    <name type="scientific">Microbulbifer harenosus</name>
    <dbReference type="NCBI Taxonomy" id="2576840"/>
    <lineage>
        <taxon>Bacteria</taxon>
        <taxon>Pseudomonadati</taxon>
        <taxon>Pseudomonadota</taxon>
        <taxon>Gammaproteobacteria</taxon>
        <taxon>Cellvibrionales</taxon>
        <taxon>Microbulbiferaceae</taxon>
        <taxon>Microbulbifer</taxon>
    </lineage>
</organism>
<evidence type="ECO:0000313" key="3">
    <source>
        <dbReference type="Proteomes" id="UP000306791"/>
    </source>
</evidence>
<feature type="chain" id="PRO_5046367548" evidence="1">
    <location>
        <begin position="32"/>
        <end position="233"/>
    </location>
</feature>
<comment type="caution">
    <text evidence="2">The sequence shown here is derived from an EMBL/GenBank/DDBJ whole genome shotgun (WGS) entry which is preliminary data.</text>
</comment>
<reference evidence="2 3" key="1">
    <citation type="submission" date="2019-05" db="EMBL/GenBank/DDBJ databases">
        <title>Microbulbifer harenosus sp. nov., an alginate-degrading bacterium isolated from coastal sand.</title>
        <authorList>
            <person name="Huang H."/>
            <person name="Mo K."/>
            <person name="Bao S."/>
        </authorList>
    </citation>
    <scope>NUCLEOTIDE SEQUENCE [LARGE SCALE GENOMIC DNA]</scope>
    <source>
        <strain evidence="2 3">HB161719</strain>
    </source>
</reference>
<dbReference type="RefSeq" id="WP_138234196.1">
    <property type="nucleotide sequence ID" value="NZ_CP185860.1"/>
</dbReference>
<keyword evidence="1" id="KW-0732">Signal</keyword>
<feature type="signal peptide" evidence="1">
    <location>
        <begin position="1"/>
        <end position="31"/>
    </location>
</feature>
<protein>
    <submittedName>
        <fullName evidence="2">Uncharacterized protein</fullName>
    </submittedName>
</protein>
<proteinExistence type="predicted"/>
<accession>A0ABY2UKT8</accession>
<sequence length="233" mass="25187">MNRSFRHNLVSAGSRLVVCAMLTLPSAPSLALGLFGSSDEPPLPQITLARTQVAAEIPTPLQGNDMQALLAQAASGEGLAAARDAATRAFSEQLRSKLEHALRDFFAEEQVELAASDHSLTLHNFIDISIVKQLSGLKSGDDYELEKGNLSASGDFNFRLQKPGGEVLKERRLDIADLRIKASYQIKTYSNGQAAEDSTPAELEKLTDNLVARILDRIEDDLEADSLRNIAGG</sequence>
<evidence type="ECO:0000313" key="2">
    <source>
        <dbReference type="EMBL" id="TLM79019.1"/>
    </source>
</evidence>
<name>A0ABY2UKT8_9GAMM</name>